<evidence type="ECO:0000313" key="1">
    <source>
        <dbReference type="EMBL" id="EEF69306.1"/>
    </source>
</evidence>
<dbReference type="HOGENOM" id="CLU_2316464_0_0_9"/>
<sequence length="99" mass="11458">MKPFLLDFWLHYKRVDRNPPSFELTANLQFRHPSEKPPFYRGPILLRPGLMMTAIEKESPVDLLSFFIPRKQTRESKEATTGILSSAAARNSLFPIKVK</sequence>
<dbReference type="Proteomes" id="UP000005950">
    <property type="component" value="Unassembled WGS sequence"/>
</dbReference>
<dbReference type="EMBL" id="ACCF01000034">
    <property type="protein sequence ID" value="EEF69306.1"/>
    <property type="molecule type" value="Genomic_DNA"/>
</dbReference>
<evidence type="ECO:0000313" key="2">
    <source>
        <dbReference type="Proteomes" id="UP000005950"/>
    </source>
</evidence>
<protein>
    <submittedName>
        <fullName evidence="1">Uncharacterized protein</fullName>
    </submittedName>
</protein>
<accession>B9Y3Y4</accession>
<gene>
    <name evidence="1" type="ORF">HOLDEFILI_00514</name>
</gene>
<reference evidence="1 2" key="1">
    <citation type="submission" date="2008-12" db="EMBL/GenBank/DDBJ databases">
        <authorList>
            <person name="Fulton L."/>
            <person name="Clifton S."/>
            <person name="Fulton B."/>
            <person name="Xu J."/>
            <person name="Minx P."/>
            <person name="Pepin K.H."/>
            <person name="Johnson M."/>
            <person name="Bhonagiri V."/>
            <person name="Nash W.E."/>
            <person name="Mardis E.R."/>
            <person name="Wilson R.K."/>
        </authorList>
    </citation>
    <scope>NUCLEOTIDE SEQUENCE [LARGE SCALE GENOMIC DNA]</scope>
    <source>
        <strain evidence="1 2">DSM 12042</strain>
    </source>
</reference>
<comment type="caution">
    <text evidence="1">The sequence shown here is derived from an EMBL/GenBank/DDBJ whole genome shotgun (WGS) entry which is preliminary data.</text>
</comment>
<proteinExistence type="predicted"/>
<reference evidence="1 2" key="2">
    <citation type="submission" date="2009-02" db="EMBL/GenBank/DDBJ databases">
        <title>Draft genome sequence of Holdemania filiformis DSM 12042.</title>
        <authorList>
            <person name="Sudarsanam P."/>
            <person name="Ley R."/>
            <person name="Guruge J."/>
            <person name="Turnbaugh P.J."/>
            <person name="Mahowald M."/>
            <person name="Liep D."/>
            <person name="Gordon J."/>
        </authorList>
    </citation>
    <scope>NUCLEOTIDE SEQUENCE [LARGE SCALE GENOMIC DNA]</scope>
    <source>
        <strain evidence="1 2">DSM 12042</strain>
    </source>
</reference>
<dbReference type="AlphaFoldDB" id="B9Y3Y4"/>
<organism evidence="1 2">
    <name type="scientific">Holdemania filiformis DSM 12042</name>
    <dbReference type="NCBI Taxonomy" id="545696"/>
    <lineage>
        <taxon>Bacteria</taxon>
        <taxon>Bacillati</taxon>
        <taxon>Bacillota</taxon>
        <taxon>Erysipelotrichia</taxon>
        <taxon>Erysipelotrichales</taxon>
        <taxon>Erysipelotrichaceae</taxon>
        <taxon>Holdemania</taxon>
    </lineage>
</organism>
<name>B9Y3Y4_9FIRM</name>